<dbReference type="AlphaFoldDB" id="A0A6C0CR55"/>
<proteinExistence type="predicted"/>
<keyword evidence="1" id="KW-1133">Transmembrane helix</keyword>
<evidence type="ECO:0000313" key="2">
    <source>
        <dbReference type="EMBL" id="QHT06941.1"/>
    </source>
</evidence>
<sequence length="417" mass="48608">MNLNKQIFFILILLICIFFGSIYLSREAFQSKKNILTTQRLNYEGSITDANLITFPASGWNYVLTQLGRQQSIDLYKNSNELILDSVDIASYLPKAKKSALQKGYFCIFTHPKKKDDFQCGFDWTGKKIGYLDRIEENMIRSILYGYRTRAKLEYIGLEYLKQLDLLFNQLDVLVAYVIPGSIFAELLASQNLVLLNINDFDLERTRITYPELFLERVTVDSIFGINHTIQIDTSTVQLFGTRLYRVMFPSKQINESFITRLAREDTEDYSCVGDNERLISRRLCDSPYDVFGEPKTHPTVWDKPCKKNKDCPFYQANKNYPNEYGKCLSTGICEFPVGVLRMSYTKYSDLAEYTPFCYQCRNPTDPNCCKEQVHLVELQKKYPKKEYTHLKSPDYVFKNDTENRDKYKLPTTIQLS</sequence>
<feature type="transmembrane region" description="Helical" evidence="1">
    <location>
        <begin position="6"/>
        <end position="24"/>
    </location>
</feature>
<keyword evidence="1" id="KW-0812">Transmembrane</keyword>
<accession>A0A6C0CR55</accession>
<protein>
    <submittedName>
        <fullName evidence="2">Uncharacterized protein</fullName>
    </submittedName>
</protein>
<evidence type="ECO:0000256" key="1">
    <source>
        <dbReference type="SAM" id="Phobius"/>
    </source>
</evidence>
<organism evidence="2">
    <name type="scientific">viral metagenome</name>
    <dbReference type="NCBI Taxonomy" id="1070528"/>
    <lineage>
        <taxon>unclassified sequences</taxon>
        <taxon>metagenomes</taxon>
        <taxon>organismal metagenomes</taxon>
    </lineage>
</organism>
<name>A0A6C0CR55_9ZZZZ</name>
<keyword evidence="1" id="KW-0472">Membrane</keyword>
<dbReference type="EMBL" id="MN739479">
    <property type="protein sequence ID" value="QHT06941.1"/>
    <property type="molecule type" value="Genomic_DNA"/>
</dbReference>
<reference evidence="2" key="1">
    <citation type="journal article" date="2020" name="Nature">
        <title>Giant virus diversity and host interactions through global metagenomics.</title>
        <authorList>
            <person name="Schulz F."/>
            <person name="Roux S."/>
            <person name="Paez-Espino D."/>
            <person name="Jungbluth S."/>
            <person name="Walsh D.A."/>
            <person name="Denef V.J."/>
            <person name="McMahon K.D."/>
            <person name="Konstantinidis K.T."/>
            <person name="Eloe-Fadrosh E.A."/>
            <person name="Kyrpides N.C."/>
            <person name="Woyke T."/>
        </authorList>
    </citation>
    <scope>NUCLEOTIDE SEQUENCE</scope>
    <source>
        <strain evidence="2">GVMAG-M-3300021962-46</strain>
    </source>
</reference>